<dbReference type="Ensembl" id="ENSGMOT00000061565.1">
    <property type="protein sequence ID" value="ENSGMOP00000057268.1"/>
    <property type="gene ID" value="ENSGMOG00000023117.1"/>
</dbReference>
<feature type="compositionally biased region" description="Basic and acidic residues" evidence="1">
    <location>
        <begin position="899"/>
        <end position="908"/>
    </location>
</feature>
<feature type="compositionally biased region" description="Acidic residues" evidence="1">
    <location>
        <begin position="867"/>
        <end position="876"/>
    </location>
</feature>
<feature type="compositionally biased region" description="Basic and acidic residues" evidence="1">
    <location>
        <begin position="498"/>
        <end position="512"/>
    </location>
</feature>
<dbReference type="AlphaFoldDB" id="A0A8C5C7T4"/>
<feature type="compositionally biased region" description="Basic and acidic residues" evidence="1">
    <location>
        <begin position="857"/>
        <end position="866"/>
    </location>
</feature>
<organism evidence="2 3">
    <name type="scientific">Gadus morhua</name>
    <name type="common">Atlantic cod</name>
    <dbReference type="NCBI Taxonomy" id="8049"/>
    <lineage>
        <taxon>Eukaryota</taxon>
        <taxon>Metazoa</taxon>
        <taxon>Chordata</taxon>
        <taxon>Craniata</taxon>
        <taxon>Vertebrata</taxon>
        <taxon>Euteleostomi</taxon>
        <taxon>Actinopterygii</taxon>
        <taxon>Neopterygii</taxon>
        <taxon>Teleostei</taxon>
        <taxon>Neoteleostei</taxon>
        <taxon>Acanthomorphata</taxon>
        <taxon>Zeiogadaria</taxon>
        <taxon>Gadariae</taxon>
        <taxon>Gadiformes</taxon>
        <taxon>Gadoidei</taxon>
        <taxon>Gadidae</taxon>
        <taxon>Gadus</taxon>
    </lineage>
</organism>
<feature type="region of interest" description="Disordered" evidence="1">
    <location>
        <begin position="942"/>
        <end position="1008"/>
    </location>
</feature>
<feature type="region of interest" description="Disordered" evidence="1">
    <location>
        <begin position="497"/>
        <end position="751"/>
    </location>
</feature>
<feature type="compositionally biased region" description="Acidic residues" evidence="1">
    <location>
        <begin position="21"/>
        <end position="34"/>
    </location>
</feature>
<evidence type="ECO:0000313" key="2">
    <source>
        <dbReference type="Ensembl" id="ENSGMOP00000057268.1"/>
    </source>
</evidence>
<feature type="region of interest" description="Disordered" evidence="1">
    <location>
        <begin position="1"/>
        <end position="126"/>
    </location>
</feature>
<reference evidence="2" key="1">
    <citation type="submission" date="2025-08" db="UniProtKB">
        <authorList>
            <consortium name="Ensembl"/>
        </authorList>
    </citation>
    <scope>IDENTIFICATION</scope>
</reference>
<feature type="region of interest" description="Disordered" evidence="1">
    <location>
        <begin position="1027"/>
        <end position="1064"/>
    </location>
</feature>
<evidence type="ECO:0000256" key="1">
    <source>
        <dbReference type="SAM" id="MobiDB-lite"/>
    </source>
</evidence>
<dbReference type="GO" id="GO:0045739">
    <property type="term" value="P:positive regulation of DNA repair"/>
    <property type="evidence" value="ECO:0007669"/>
    <property type="project" value="TreeGrafter"/>
</dbReference>
<dbReference type="GO" id="GO:0070530">
    <property type="term" value="F:K63-linked polyubiquitin modification-dependent protein binding"/>
    <property type="evidence" value="ECO:0007669"/>
    <property type="project" value="InterPro"/>
</dbReference>
<feature type="compositionally biased region" description="Polar residues" evidence="1">
    <location>
        <begin position="98"/>
        <end position="119"/>
    </location>
</feature>
<sequence>MSPRKQVIKTSSALSSGGDGDCVEADDTDEEMFQEELPHSSMSLSRRRERVVKAKPKEMSEEEMMDLALRLSEQEASNAAAKRQQEEEAMTEALKESMFSQTQPCASPPSQRYHGNTDPSPKLPSRRQLAYPATVPKNVSLAEELSVKNTLCGSLDPRGAGNHKHNMRKRKREDGVPVLERADLPQTQKICSQSSTLEPLCSQTDPCLLPKTFKPSSSASKLHVQLPRLSPGILKTCRTSGFVVCSQQSLTSTQTSLTSPSNSPTFPSSATNSDNVGYSKKPKFPKSADCSDPDVEVIGETDPRFNCPKSPVFGRVGSTKALDNTSTAPKSPVFGRVGSTKALDNTSTAPKSPVFGRVGSTKALDNTSTAPKSPVFGMVESTRALDNRCIAAKSPVFARVESTKASDYENQIAASVTSQKSLPTCDDDKFPEGLKFSKLSRSKRPIHSASNTLSKGLTFPKSPALTGKGEAKDLLRDGCSVRTEHCGTSPLFVKSRKVSGETRPDFREESPRFGKTSLPKTGSGRSSPVFGRTSPVLGRTSPVFGRTSPVFGSTRTERSSILLATIGQESSSQDSCSAISNKESRQPRQCLQKTNGLNHKDAESESTSPDHVGKPTTAALAGKEKPTKKDEESIPEIMKMTSDMTLHWSESEEDLEQSEGSPSPVFPEERRPQQAEPPTCSPEHSGSAPSATSSHSPKRLRLNPVPAVVFLEAAGSDTSTSCPRVPRSGPGPSHPQEPSSRVPAPPLGSGGGPLVHYFWGVPFCPQGLDPDRYTQVILAQMEVYEKSLKNAQRGLLRKAEWGAGITPTPEEPLEDSPELIPTISLRRPGLRSRRRAAGVKPSEEEDDDEDEDEGGREEDVKRKGVEPVEEAEEDLDVVGCDMCPVSHRPSKRRALKSLATEDRGDGDPSGHGPAPQGRERCYVCHKSVPLAEYSRHTESCIQRQRAHTASPKGDLLSALEKTERRHPGGPSVSKLPTAVIDLSSSNDDDDESEEGGSGQPSTFKVSDSPIRAFTSISEASDCLVDFRRQLAPREPSQRSRGRRGGRGGGGRGGGGGFKRKFKRR</sequence>
<accession>A0A8C5C7T4</accession>
<evidence type="ECO:0000313" key="3">
    <source>
        <dbReference type="Proteomes" id="UP000694546"/>
    </source>
</evidence>
<name>A0A8C5C7T4_GADMO</name>
<reference evidence="2" key="2">
    <citation type="submission" date="2025-09" db="UniProtKB">
        <authorList>
            <consortium name="Ensembl"/>
        </authorList>
    </citation>
    <scope>IDENTIFICATION</scope>
</reference>
<protein>
    <recommendedName>
        <fullName evidence="4">BRCA1-A complex subunit RAP80</fullName>
    </recommendedName>
</protein>
<dbReference type="PANTHER" id="PTHR15932">
    <property type="entry name" value="UBIQUITIN INTERACTION MOTIF-CONTAINING PROTEIN 1"/>
    <property type="match status" value="1"/>
</dbReference>
<dbReference type="GO" id="GO:0070531">
    <property type="term" value="C:BRCA1-A complex"/>
    <property type="evidence" value="ECO:0007669"/>
    <property type="project" value="InterPro"/>
</dbReference>
<dbReference type="Gene3D" id="6.10.250.1800">
    <property type="match status" value="1"/>
</dbReference>
<dbReference type="PROSITE" id="PS50330">
    <property type="entry name" value="UIM"/>
    <property type="match status" value="1"/>
</dbReference>
<feature type="compositionally biased region" description="Gly residues" evidence="1">
    <location>
        <begin position="1046"/>
        <end position="1056"/>
    </location>
</feature>
<feature type="compositionally biased region" description="Low complexity" evidence="1">
    <location>
        <begin position="674"/>
        <end position="695"/>
    </location>
</feature>
<evidence type="ECO:0008006" key="4">
    <source>
        <dbReference type="Google" id="ProtNLM"/>
    </source>
</evidence>
<feature type="region of interest" description="Disordered" evidence="1">
    <location>
        <begin position="253"/>
        <end position="291"/>
    </location>
</feature>
<dbReference type="PANTHER" id="PTHR15932:SF2">
    <property type="entry name" value="BRCA1-A COMPLEX SUBUNIT RAP80"/>
    <property type="match status" value="1"/>
</dbReference>
<dbReference type="GeneTree" id="ENSGT00390000007635"/>
<dbReference type="InterPro" id="IPR003903">
    <property type="entry name" value="UIM_dom"/>
</dbReference>
<feature type="compositionally biased region" description="Basic residues" evidence="1">
    <location>
        <begin position="828"/>
        <end position="837"/>
    </location>
</feature>
<feature type="compositionally biased region" description="Low complexity" evidence="1">
    <location>
        <begin position="253"/>
        <end position="273"/>
    </location>
</feature>
<dbReference type="GO" id="GO:0042393">
    <property type="term" value="F:histone binding"/>
    <property type="evidence" value="ECO:0007669"/>
    <property type="project" value="TreeGrafter"/>
</dbReference>
<dbReference type="GO" id="GO:0006302">
    <property type="term" value="P:double-strand break repair"/>
    <property type="evidence" value="ECO:0007669"/>
    <property type="project" value="InterPro"/>
</dbReference>
<keyword evidence="3" id="KW-1185">Reference proteome</keyword>
<feature type="compositionally biased region" description="Acidic residues" evidence="1">
    <location>
        <begin position="843"/>
        <end position="856"/>
    </location>
</feature>
<dbReference type="CDD" id="cd20912">
    <property type="entry name" value="AIR_RAP80-like"/>
    <property type="match status" value="1"/>
</dbReference>
<feature type="compositionally biased region" description="Polar residues" evidence="1">
    <location>
        <begin position="567"/>
        <end position="597"/>
    </location>
</feature>
<dbReference type="Proteomes" id="UP000694546">
    <property type="component" value="Chromosome 7"/>
</dbReference>
<proteinExistence type="predicted"/>
<dbReference type="InterPro" id="IPR038868">
    <property type="entry name" value="RAP80"/>
</dbReference>
<feature type="region of interest" description="Disordered" evidence="1">
    <location>
        <begin position="804"/>
        <end position="919"/>
    </location>
</feature>
<feature type="compositionally biased region" description="Basic and acidic residues" evidence="1">
    <location>
        <begin position="622"/>
        <end position="632"/>
    </location>
</feature>